<feature type="compositionally biased region" description="Polar residues" evidence="2">
    <location>
        <begin position="94"/>
        <end position="111"/>
    </location>
</feature>
<feature type="region of interest" description="Disordered" evidence="2">
    <location>
        <begin position="48"/>
        <end position="80"/>
    </location>
</feature>
<dbReference type="Proteomes" id="UP000469452">
    <property type="component" value="Unassembled WGS sequence"/>
</dbReference>
<evidence type="ECO:0000256" key="2">
    <source>
        <dbReference type="SAM" id="MobiDB-lite"/>
    </source>
</evidence>
<accession>A0A6A4ZWD6</accession>
<evidence type="ECO:0000256" key="1">
    <source>
        <dbReference type="SAM" id="Coils"/>
    </source>
</evidence>
<proteinExistence type="predicted"/>
<feature type="coiled-coil region" evidence="1">
    <location>
        <begin position="126"/>
        <end position="171"/>
    </location>
</feature>
<feature type="compositionally biased region" description="Basic and acidic residues" evidence="2">
    <location>
        <begin position="55"/>
        <end position="75"/>
    </location>
</feature>
<dbReference type="VEuPathDB" id="FungiDB:H257_12576"/>
<keyword evidence="1" id="KW-0175">Coiled coil</keyword>
<gene>
    <name evidence="3" type="ORF">AaE_010856</name>
</gene>
<evidence type="ECO:0000313" key="3">
    <source>
        <dbReference type="EMBL" id="KAF0717490.1"/>
    </source>
</evidence>
<comment type="caution">
    <text evidence="3">The sequence shown here is derived from an EMBL/GenBank/DDBJ whole genome shotgun (WGS) entry which is preliminary data.</text>
</comment>
<dbReference type="AlphaFoldDB" id="A0A6A4ZWD6"/>
<dbReference type="EMBL" id="VJMI01016653">
    <property type="protein sequence ID" value="KAF0717490.1"/>
    <property type="molecule type" value="Genomic_DNA"/>
</dbReference>
<dbReference type="PANTHER" id="PTHR47587">
    <property type="entry name" value="OS05G0103500 PROTEIN"/>
    <property type="match status" value="1"/>
</dbReference>
<name>A0A6A4ZWD6_APHAT</name>
<reference evidence="3 4" key="1">
    <citation type="submission" date="2019-06" db="EMBL/GenBank/DDBJ databases">
        <title>Genomics analysis of Aphanomyces spp. identifies a new class of oomycete effector associated with host adaptation.</title>
        <authorList>
            <person name="Gaulin E."/>
        </authorList>
    </citation>
    <scope>NUCLEOTIDE SEQUENCE [LARGE SCALE GENOMIC DNA]</scope>
    <source>
        <strain evidence="3 4">E</strain>
    </source>
</reference>
<sequence>MPTPGCMHTYSSLHAPVAKATPGLFHDAKMEMSAPTRSPRQSQFYVNRGQTMGAHESRIKEDDHTKLNQEQDNDNRQPVVQVRVSADLVKSLKEPQQNTASNTHAATSKGSISLEESEKLQKEAYLRGSEDAYKRVEAEAKKSTAKPVDLKKQEAEELQRVKQVVDELNQKHYRAPVNDVQCSKEREACLQCYRESGTDVLKCKEVSDAFFRCADAATTVRSFDRHIDIEWHALSCIS</sequence>
<protein>
    <submittedName>
        <fullName evidence="3">Uncharacterized protein</fullName>
    </submittedName>
</protein>
<organism evidence="3 4">
    <name type="scientific">Aphanomyces astaci</name>
    <name type="common">Crayfish plague agent</name>
    <dbReference type="NCBI Taxonomy" id="112090"/>
    <lineage>
        <taxon>Eukaryota</taxon>
        <taxon>Sar</taxon>
        <taxon>Stramenopiles</taxon>
        <taxon>Oomycota</taxon>
        <taxon>Saprolegniomycetes</taxon>
        <taxon>Saprolegniales</taxon>
        <taxon>Verrucalvaceae</taxon>
        <taxon>Aphanomyces</taxon>
    </lineage>
</organism>
<evidence type="ECO:0000313" key="4">
    <source>
        <dbReference type="Proteomes" id="UP000469452"/>
    </source>
</evidence>
<feature type="region of interest" description="Disordered" evidence="2">
    <location>
        <begin position="92"/>
        <end position="114"/>
    </location>
</feature>
<dbReference type="PANTHER" id="PTHR47587:SF2">
    <property type="entry name" value="OS05G0103500 PROTEIN"/>
    <property type="match status" value="1"/>
</dbReference>